<dbReference type="AlphaFoldDB" id="A0AAW2I694"/>
<name>A0AAW2I694_9NEOP</name>
<evidence type="ECO:0000313" key="2">
    <source>
        <dbReference type="EMBL" id="KAL0277313.1"/>
    </source>
</evidence>
<feature type="compositionally biased region" description="Low complexity" evidence="1">
    <location>
        <begin position="42"/>
        <end position="53"/>
    </location>
</feature>
<evidence type="ECO:0000256" key="1">
    <source>
        <dbReference type="SAM" id="MobiDB-lite"/>
    </source>
</evidence>
<proteinExistence type="predicted"/>
<accession>A0AAW2I694</accession>
<feature type="region of interest" description="Disordered" evidence="1">
    <location>
        <begin position="28"/>
        <end position="76"/>
    </location>
</feature>
<dbReference type="EMBL" id="JARGDH010000002">
    <property type="protein sequence ID" value="KAL0277313.1"/>
    <property type="molecule type" value="Genomic_DNA"/>
</dbReference>
<organism evidence="2">
    <name type="scientific">Menopon gallinae</name>
    <name type="common">poultry shaft louse</name>
    <dbReference type="NCBI Taxonomy" id="328185"/>
    <lineage>
        <taxon>Eukaryota</taxon>
        <taxon>Metazoa</taxon>
        <taxon>Ecdysozoa</taxon>
        <taxon>Arthropoda</taxon>
        <taxon>Hexapoda</taxon>
        <taxon>Insecta</taxon>
        <taxon>Pterygota</taxon>
        <taxon>Neoptera</taxon>
        <taxon>Paraneoptera</taxon>
        <taxon>Psocodea</taxon>
        <taxon>Troctomorpha</taxon>
        <taxon>Phthiraptera</taxon>
        <taxon>Amblycera</taxon>
        <taxon>Menoponidae</taxon>
        <taxon>Menopon</taxon>
    </lineage>
</organism>
<protein>
    <submittedName>
        <fullName evidence="2">Uncharacterized protein</fullName>
    </submittedName>
</protein>
<sequence>MFGNCINGIYDIKTCPWISGEKVTKREGIGLSEKSEISKIPGSTELSSSGTGLIPSIQSPTNGPREPVPESDLDQFGPEVSEVMGRFLRSDPQHLAVDQFLRRDPVPFGVIGSSGVRRGTPCRR</sequence>
<feature type="compositionally biased region" description="Basic and acidic residues" evidence="1">
    <location>
        <begin position="28"/>
        <end position="37"/>
    </location>
</feature>
<reference evidence="2" key="1">
    <citation type="journal article" date="2024" name="Gigascience">
        <title>Chromosome-level genome of the poultry shaft louse Menopon gallinae provides insight into the host-switching and adaptive evolution of parasitic lice.</title>
        <authorList>
            <person name="Xu Y."/>
            <person name="Ma L."/>
            <person name="Liu S."/>
            <person name="Liang Y."/>
            <person name="Liu Q."/>
            <person name="He Z."/>
            <person name="Tian L."/>
            <person name="Duan Y."/>
            <person name="Cai W."/>
            <person name="Li H."/>
            <person name="Song F."/>
        </authorList>
    </citation>
    <scope>NUCLEOTIDE SEQUENCE</scope>
    <source>
        <strain evidence="2">Cailab_2023a</strain>
    </source>
</reference>
<gene>
    <name evidence="2" type="ORF">PYX00_004649</name>
</gene>
<comment type="caution">
    <text evidence="2">The sequence shown here is derived from an EMBL/GenBank/DDBJ whole genome shotgun (WGS) entry which is preliminary data.</text>
</comment>